<proteinExistence type="predicted"/>
<evidence type="ECO:0000313" key="2">
    <source>
        <dbReference type="Proteomes" id="UP000828390"/>
    </source>
</evidence>
<organism evidence="1 2">
    <name type="scientific">Dreissena polymorpha</name>
    <name type="common">Zebra mussel</name>
    <name type="synonym">Mytilus polymorpha</name>
    <dbReference type="NCBI Taxonomy" id="45954"/>
    <lineage>
        <taxon>Eukaryota</taxon>
        <taxon>Metazoa</taxon>
        <taxon>Spiralia</taxon>
        <taxon>Lophotrochozoa</taxon>
        <taxon>Mollusca</taxon>
        <taxon>Bivalvia</taxon>
        <taxon>Autobranchia</taxon>
        <taxon>Heteroconchia</taxon>
        <taxon>Euheterodonta</taxon>
        <taxon>Imparidentia</taxon>
        <taxon>Neoheterodontei</taxon>
        <taxon>Myida</taxon>
        <taxon>Dreissenoidea</taxon>
        <taxon>Dreissenidae</taxon>
        <taxon>Dreissena</taxon>
    </lineage>
</organism>
<evidence type="ECO:0000313" key="1">
    <source>
        <dbReference type="EMBL" id="KAH3845006.1"/>
    </source>
</evidence>
<comment type="caution">
    <text evidence="1">The sequence shown here is derived from an EMBL/GenBank/DDBJ whole genome shotgun (WGS) entry which is preliminary data.</text>
</comment>
<accession>A0A9D4KTW2</accession>
<sequence>MPHFTNHCKQDLSAEEGQPLRLKADHGLQTSQLAYYPPGGSCMADALLMQGDLLNGCWMQCCSNLPVQH</sequence>
<reference evidence="1" key="2">
    <citation type="submission" date="2020-11" db="EMBL/GenBank/DDBJ databases">
        <authorList>
            <person name="McCartney M.A."/>
            <person name="Auch B."/>
            <person name="Kono T."/>
            <person name="Mallez S."/>
            <person name="Becker A."/>
            <person name="Gohl D.M."/>
            <person name="Silverstein K.A.T."/>
            <person name="Koren S."/>
            <person name="Bechman K.B."/>
            <person name="Herman A."/>
            <person name="Abrahante J.E."/>
            <person name="Garbe J."/>
        </authorList>
    </citation>
    <scope>NUCLEOTIDE SEQUENCE</scope>
    <source>
        <strain evidence="1">Duluth1</strain>
        <tissue evidence="1">Whole animal</tissue>
    </source>
</reference>
<name>A0A9D4KTW2_DREPO</name>
<dbReference type="Proteomes" id="UP000828390">
    <property type="component" value="Unassembled WGS sequence"/>
</dbReference>
<dbReference type="AlphaFoldDB" id="A0A9D4KTW2"/>
<protein>
    <submittedName>
        <fullName evidence="1">Uncharacterized protein</fullName>
    </submittedName>
</protein>
<gene>
    <name evidence="1" type="ORF">DPMN_087275</name>
</gene>
<reference evidence="1" key="1">
    <citation type="journal article" date="2019" name="bioRxiv">
        <title>The Genome of the Zebra Mussel, Dreissena polymorpha: A Resource for Invasive Species Research.</title>
        <authorList>
            <person name="McCartney M.A."/>
            <person name="Auch B."/>
            <person name="Kono T."/>
            <person name="Mallez S."/>
            <person name="Zhang Y."/>
            <person name="Obille A."/>
            <person name="Becker A."/>
            <person name="Abrahante J.E."/>
            <person name="Garbe J."/>
            <person name="Badalamenti J.P."/>
            <person name="Herman A."/>
            <person name="Mangelson H."/>
            <person name="Liachko I."/>
            <person name="Sullivan S."/>
            <person name="Sone E.D."/>
            <person name="Koren S."/>
            <person name="Silverstein K.A.T."/>
            <person name="Beckman K.B."/>
            <person name="Gohl D.M."/>
        </authorList>
    </citation>
    <scope>NUCLEOTIDE SEQUENCE</scope>
    <source>
        <strain evidence="1">Duluth1</strain>
        <tissue evidence="1">Whole animal</tissue>
    </source>
</reference>
<keyword evidence="2" id="KW-1185">Reference proteome</keyword>
<dbReference type="EMBL" id="JAIWYP010000003">
    <property type="protein sequence ID" value="KAH3845006.1"/>
    <property type="molecule type" value="Genomic_DNA"/>
</dbReference>